<dbReference type="Proteomes" id="UP001500449">
    <property type="component" value="Unassembled WGS sequence"/>
</dbReference>
<name>A0ABN2MSQ3_9PSEU</name>
<dbReference type="InterPro" id="IPR001608">
    <property type="entry name" value="Ala_racemase_N"/>
</dbReference>
<dbReference type="InterPro" id="IPR029066">
    <property type="entry name" value="PLP-binding_barrel"/>
</dbReference>
<sequence length="241" mass="25282">MSATPERRAELETRLAQVRERLAAACAAAGRGADEVELMAVTKYMPATDVAALADLGVRAFGESRAQEAAAKAEELGDARIRWNFIGGLQRNKARLVVPWVTRVESVDSPRLAAALDRTVLQALDAGERTAPLDVLVQYSVDGDPARGGVPADGLLDLASQVTQARGLVLRGLMSVAPLGADAERAFAAIEAAGNRLRAEHPDAAVLSAGMSGDLEVAIRHGSTVARVGTALVGDRRLTSR</sequence>
<feature type="domain" description="Alanine racemase N-terminal" evidence="4">
    <location>
        <begin position="15"/>
        <end position="236"/>
    </location>
</feature>
<dbReference type="SUPFAM" id="SSF51419">
    <property type="entry name" value="PLP-binding barrel"/>
    <property type="match status" value="1"/>
</dbReference>
<dbReference type="HAMAP" id="MF_02087">
    <property type="entry name" value="PLP_homeostasis"/>
    <property type="match status" value="1"/>
</dbReference>
<evidence type="ECO:0000256" key="3">
    <source>
        <dbReference type="RuleBase" id="RU004514"/>
    </source>
</evidence>
<dbReference type="PANTHER" id="PTHR10146:SF14">
    <property type="entry name" value="PYRIDOXAL PHOSPHATE HOMEOSTASIS PROTEIN"/>
    <property type="match status" value="1"/>
</dbReference>
<evidence type="ECO:0000259" key="4">
    <source>
        <dbReference type="Pfam" id="PF01168"/>
    </source>
</evidence>
<evidence type="ECO:0000256" key="2">
    <source>
        <dbReference type="HAMAP-Rule" id="MF_02087"/>
    </source>
</evidence>
<reference evidence="5 6" key="1">
    <citation type="journal article" date="2019" name="Int. J. Syst. Evol. Microbiol.">
        <title>The Global Catalogue of Microorganisms (GCM) 10K type strain sequencing project: providing services to taxonomists for standard genome sequencing and annotation.</title>
        <authorList>
            <consortium name="The Broad Institute Genomics Platform"/>
            <consortium name="The Broad Institute Genome Sequencing Center for Infectious Disease"/>
            <person name="Wu L."/>
            <person name="Ma J."/>
        </authorList>
    </citation>
    <scope>NUCLEOTIDE SEQUENCE [LARGE SCALE GENOMIC DNA]</scope>
    <source>
        <strain evidence="5 6">JCM 16009</strain>
    </source>
</reference>
<proteinExistence type="inferred from homology"/>
<dbReference type="InterPro" id="IPR011078">
    <property type="entry name" value="PyrdxlP_homeostasis"/>
</dbReference>
<dbReference type="Gene3D" id="3.20.20.10">
    <property type="entry name" value="Alanine racemase"/>
    <property type="match status" value="1"/>
</dbReference>
<evidence type="ECO:0000313" key="6">
    <source>
        <dbReference type="Proteomes" id="UP001500449"/>
    </source>
</evidence>
<dbReference type="NCBIfam" id="TIGR00044">
    <property type="entry name" value="YggS family pyridoxal phosphate-dependent enzyme"/>
    <property type="match status" value="1"/>
</dbReference>
<dbReference type="PANTHER" id="PTHR10146">
    <property type="entry name" value="PROLINE SYNTHETASE CO-TRANSCRIBED BACTERIAL HOMOLOG PROTEIN"/>
    <property type="match status" value="1"/>
</dbReference>
<organism evidence="5 6">
    <name type="scientific">Pseudonocardia ailaonensis</name>
    <dbReference type="NCBI Taxonomy" id="367279"/>
    <lineage>
        <taxon>Bacteria</taxon>
        <taxon>Bacillati</taxon>
        <taxon>Actinomycetota</taxon>
        <taxon>Actinomycetes</taxon>
        <taxon>Pseudonocardiales</taxon>
        <taxon>Pseudonocardiaceae</taxon>
        <taxon>Pseudonocardia</taxon>
    </lineage>
</organism>
<gene>
    <name evidence="5" type="ORF">GCM10009836_15230</name>
</gene>
<protein>
    <recommendedName>
        <fullName evidence="2">Pyridoxal phosphate homeostasis protein</fullName>
        <shortName evidence="2">PLP homeostasis protein</shortName>
    </recommendedName>
</protein>
<dbReference type="EMBL" id="BAAAQK010000004">
    <property type="protein sequence ID" value="GAA1837508.1"/>
    <property type="molecule type" value="Genomic_DNA"/>
</dbReference>
<keyword evidence="6" id="KW-1185">Reference proteome</keyword>
<evidence type="ECO:0000256" key="1">
    <source>
        <dbReference type="ARBA" id="ARBA00022898"/>
    </source>
</evidence>
<comment type="similarity">
    <text evidence="2 3">Belongs to the pyridoxal phosphate-binding protein YggS/PROSC family.</text>
</comment>
<keyword evidence="1 2" id="KW-0663">Pyridoxal phosphate</keyword>
<accession>A0ABN2MSQ3</accession>
<comment type="caution">
    <text evidence="5">The sequence shown here is derived from an EMBL/GenBank/DDBJ whole genome shotgun (WGS) entry which is preliminary data.</text>
</comment>
<evidence type="ECO:0000313" key="5">
    <source>
        <dbReference type="EMBL" id="GAA1837508.1"/>
    </source>
</evidence>
<dbReference type="RefSeq" id="WP_344413889.1">
    <property type="nucleotide sequence ID" value="NZ_BAAAQK010000004.1"/>
</dbReference>
<dbReference type="PIRSF" id="PIRSF004848">
    <property type="entry name" value="YBL036c_PLPDEIII"/>
    <property type="match status" value="1"/>
</dbReference>
<feature type="modified residue" description="N6-(pyridoxal phosphate)lysine" evidence="2">
    <location>
        <position position="43"/>
    </location>
</feature>
<comment type="function">
    <text evidence="2">Pyridoxal 5'-phosphate (PLP)-binding protein, which is involved in PLP homeostasis.</text>
</comment>
<dbReference type="Pfam" id="PF01168">
    <property type="entry name" value="Ala_racemase_N"/>
    <property type="match status" value="1"/>
</dbReference>